<keyword evidence="5" id="KW-0808">Transferase</keyword>
<evidence type="ECO:0000259" key="12">
    <source>
        <dbReference type="PROSITE" id="PS50108"/>
    </source>
</evidence>
<dbReference type="InterPro" id="IPR036936">
    <property type="entry name" value="CRIB_dom_sf"/>
</dbReference>
<evidence type="ECO:0000256" key="6">
    <source>
        <dbReference type="ARBA" id="ARBA00022741"/>
    </source>
</evidence>
<dbReference type="Pfam" id="PF00069">
    <property type="entry name" value="Pkinase"/>
    <property type="match status" value="1"/>
</dbReference>
<comment type="subcellular location">
    <subcellularLocation>
        <location evidence="1">Cytoplasm</location>
    </subcellularLocation>
</comment>
<evidence type="ECO:0000256" key="9">
    <source>
        <dbReference type="PROSITE-ProRule" id="PRU10141"/>
    </source>
</evidence>
<evidence type="ECO:0000256" key="1">
    <source>
        <dbReference type="ARBA" id="ARBA00004496"/>
    </source>
</evidence>
<name>A0A7K6UJB5_9AVES</name>
<dbReference type="FunFam" id="3.90.810.10:FF:000001">
    <property type="entry name" value="Non-specific serine/threonine protein kinase"/>
    <property type="match status" value="1"/>
</dbReference>
<feature type="non-terminal residue" evidence="13">
    <location>
        <position position="1"/>
    </location>
</feature>
<dbReference type="InterPro" id="IPR051931">
    <property type="entry name" value="PAK3-like"/>
</dbReference>
<feature type="compositionally biased region" description="Polar residues" evidence="10">
    <location>
        <begin position="18"/>
        <end position="36"/>
    </location>
</feature>
<dbReference type="Gene3D" id="1.10.510.10">
    <property type="entry name" value="Transferase(Phosphotransferase) domain 1"/>
    <property type="match status" value="1"/>
</dbReference>
<dbReference type="SMART" id="SM00285">
    <property type="entry name" value="PBD"/>
    <property type="match status" value="1"/>
</dbReference>
<comment type="caution">
    <text evidence="13">The sequence shown here is derived from an EMBL/GenBank/DDBJ whole genome shotgun (WGS) entry which is preliminary data.</text>
</comment>
<protein>
    <recommendedName>
        <fullName evidence="2">non-specific serine/threonine protein kinase</fullName>
        <ecNumber evidence="2">2.7.11.1</ecNumber>
    </recommendedName>
</protein>
<evidence type="ECO:0000256" key="7">
    <source>
        <dbReference type="ARBA" id="ARBA00022777"/>
    </source>
</evidence>
<dbReference type="SMART" id="SM00220">
    <property type="entry name" value="S_TKc"/>
    <property type="match status" value="1"/>
</dbReference>
<dbReference type="FunFam" id="1.10.510.10:FF:000011">
    <property type="entry name" value="Non-specific serine/threonine protein kinase"/>
    <property type="match status" value="1"/>
</dbReference>
<dbReference type="SUPFAM" id="SSF56112">
    <property type="entry name" value="Protein kinase-like (PK-like)"/>
    <property type="match status" value="1"/>
</dbReference>
<dbReference type="GO" id="GO:0005737">
    <property type="term" value="C:cytoplasm"/>
    <property type="evidence" value="ECO:0007669"/>
    <property type="project" value="UniProtKB-SubCell"/>
</dbReference>
<keyword evidence="14" id="KW-1185">Reference proteome</keyword>
<gene>
    <name evidence="13" type="primary">Pak1_2</name>
    <name evidence="13" type="ORF">AEGBEN_R01549</name>
</gene>
<feature type="region of interest" description="Disordered" evidence="10">
    <location>
        <begin position="162"/>
        <end position="231"/>
    </location>
</feature>
<evidence type="ECO:0000259" key="11">
    <source>
        <dbReference type="PROSITE" id="PS50011"/>
    </source>
</evidence>
<feature type="domain" description="Protein kinase" evidence="11">
    <location>
        <begin position="269"/>
        <end position="538"/>
    </location>
</feature>
<feature type="compositionally biased region" description="Acidic residues" evidence="10">
    <location>
        <begin position="174"/>
        <end position="183"/>
    </location>
</feature>
<dbReference type="Gene3D" id="3.90.810.10">
    <property type="entry name" value="CRIB domain"/>
    <property type="match status" value="1"/>
</dbReference>
<evidence type="ECO:0000256" key="4">
    <source>
        <dbReference type="ARBA" id="ARBA00022527"/>
    </source>
</evidence>
<evidence type="ECO:0000313" key="13">
    <source>
        <dbReference type="EMBL" id="NWX22479.1"/>
    </source>
</evidence>
<dbReference type="InterPro" id="IPR033923">
    <property type="entry name" value="PAK_BD"/>
</dbReference>
<keyword evidence="3" id="KW-0963">Cytoplasm</keyword>
<dbReference type="Gene3D" id="3.30.200.20">
    <property type="entry name" value="Phosphorylase Kinase, domain 1"/>
    <property type="match status" value="1"/>
</dbReference>
<dbReference type="InterPro" id="IPR017441">
    <property type="entry name" value="Protein_kinase_ATP_BS"/>
</dbReference>
<evidence type="ECO:0000256" key="8">
    <source>
        <dbReference type="ARBA" id="ARBA00022840"/>
    </source>
</evidence>
<dbReference type="CDD" id="cd01093">
    <property type="entry name" value="CRIB_PAK_like"/>
    <property type="match status" value="1"/>
</dbReference>
<dbReference type="PROSITE" id="PS00107">
    <property type="entry name" value="PROTEIN_KINASE_ATP"/>
    <property type="match status" value="1"/>
</dbReference>
<evidence type="ECO:0000256" key="5">
    <source>
        <dbReference type="ARBA" id="ARBA00022679"/>
    </source>
</evidence>
<dbReference type="PANTHER" id="PTHR45832:SF10">
    <property type="entry name" value="NON-SPECIFIC SERINE_THREONINE PROTEIN KINASE"/>
    <property type="match status" value="1"/>
</dbReference>
<dbReference type="InterPro" id="IPR011009">
    <property type="entry name" value="Kinase-like_dom_sf"/>
</dbReference>
<dbReference type="Proteomes" id="UP000559068">
    <property type="component" value="Unassembled WGS sequence"/>
</dbReference>
<feature type="domain" description="CRIB" evidence="12">
    <location>
        <begin position="75"/>
        <end position="88"/>
    </location>
</feature>
<dbReference type="OrthoDB" id="1022360at2759"/>
<dbReference type="AlphaFoldDB" id="A0A7K6UJB5"/>
<organism evidence="13 14">
    <name type="scientific">Aegotheles bennettii</name>
    <dbReference type="NCBI Taxonomy" id="48278"/>
    <lineage>
        <taxon>Eukaryota</taxon>
        <taxon>Metazoa</taxon>
        <taxon>Chordata</taxon>
        <taxon>Craniata</taxon>
        <taxon>Vertebrata</taxon>
        <taxon>Euteleostomi</taxon>
        <taxon>Archelosauria</taxon>
        <taxon>Archosauria</taxon>
        <taxon>Dinosauria</taxon>
        <taxon>Saurischia</taxon>
        <taxon>Theropoda</taxon>
        <taxon>Coelurosauria</taxon>
        <taxon>Aves</taxon>
        <taxon>Neognathae</taxon>
        <taxon>Neoaves</taxon>
        <taxon>Strisores</taxon>
        <taxon>Caprimulgiformes</taxon>
        <taxon>Aegothelidae</taxon>
        <taxon>Aegotheles</taxon>
    </lineage>
</organism>
<dbReference type="EMBL" id="VZRW01011523">
    <property type="protein sequence ID" value="NWX22479.1"/>
    <property type="molecule type" value="Genomic_DNA"/>
</dbReference>
<reference evidence="13 14" key="1">
    <citation type="submission" date="2019-09" db="EMBL/GenBank/DDBJ databases">
        <title>Bird 10,000 Genomes (B10K) Project - Family phase.</title>
        <authorList>
            <person name="Zhang G."/>
        </authorList>
    </citation>
    <scope>NUCLEOTIDE SEQUENCE [LARGE SCALE GENOMIC DNA]</scope>
    <source>
        <strain evidence="13">B10K-DU-029-76</strain>
        <tissue evidence="13">Heart</tissue>
    </source>
</reference>
<dbReference type="InterPro" id="IPR000719">
    <property type="entry name" value="Prot_kinase_dom"/>
</dbReference>
<accession>A0A7K6UJB5</accession>
<evidence type="ECO:0000256" key="10">
    <source>
        <dbReference type="SAM" id="MobiDB-lite"/>
    </source>
</evidence>
<evidence type="ECO:0000256" key="2">
    <source>
        <dbReference type="ARBA" id="ARBA00012513"/>
    </source>
</evidence>
<dbReference type="InterPro" id="IPR000095">
    <property type="entry name" value="CRIB_dom"/>
</dbReference>
<feature type="compositionally biased region" description="Polar residues" evidence="10">
    <location>
        <begin position="218"/>
        <end position="230"/>
    </location>
</feature>
<proteinExistence type="predicted"/>
<sequence>MSNNGVETEDKPPAPPMRNTSTMIGSGSKDSGTLNHGSKPLPPNPEEKKRKDRFYRSILPGDKTNKKKEKERPEISLPSDFEHTIHVGFDAVTGEFTGMPEQWARLLQTSNITKSEQKKNPQAVLDVLEFYNSKKISNSQKYMSFTDKSTEDYNSSNTLNVKAVSETPAVPPVSEDEDDEDDAAPPPVIAPRPEHTKSIYTRSVIDPLPPPTRDVATSPISSPSENSTTVPDMLVRNTEKQKKKPKMSDEEILEKLRSIVSVGDPKKKYTCFEKIGQGASGTVYTAMDVATGQEVAIKQMNLQQQPKKELIINEILVMRENKNPNIVNYLDRHGGSFIFAEFKTWFWLFSYLVGEELWVVMEYLAGGSLTDVVTETCMDEGQIAAVCRECLQALEFLHSNQVIHRDIKSDNILLGMDGSVKLTDFGFCAQITPEQSKRSTMVGTPYWMAPEVVTRKAYGPKVDIWSLGIMAIEMIEGEPPYLNENPLRALYLIATNGTPELQNPEKLSTIFRDFLNRCLEMDVEKRGSAKELLQHQFLKIAKPLSSLTPLIIAAKEAAKNNH</sequence>
<keyword evidence="6 9" id="KW-0547">Nucleotide-binding</keyword>
<dbReference type="PANTHER" id="PTHR45832">
    <property type="entry name" value="SERINE/THREONINE-PROTEIN KINASE SAMKA-RELATED-RELATED"/>
    <property type="match status" value="1"/>
</dbReference>
<feature type="non-terminal residue" evidence="13">
    <location>
        <position position="562"/>
    </location>
</feature>
<keyword evidence="4" id="KW-0723">Serine/threonine-protein kinase</keyword>
<dbReference type="EC" id="2.7.11.1" evidence="2"/>
<dbReference type="PROSITE" id="PS00108">
    <property type="entry name" value="PROTEIN_KINASE_ST"/>
    <property type="match status" value="1"/>
</dbReference>
<feature type="compositionally biased region" description="Basic and acidic residues" evidence="10">
    <location>
        <begin position="68"/>
        <end position="79"/>
    </location>
</feature>
<keyword evidence="8 9" id="KW-0067">ATP-binding</keyword>
<dbReference type="GO" id="GO:0005524">
    <property type="term" value="F:ATP binding"/>
    <property type="evidence" value="ECO:0007669"/>
    <property type="project" value="UniProtKB-UniRule"/>
</dbReference>
<feature type="binding site" evidence="9">
    <location>
        <position position="298"/>
    </location>
    <ligand>
        <name>ATP</name>
        <dbReference type="ChEBI" id="CHEBI:30616"/>
    </ligand>
</feature>
<dbReference type="InterPro" id="IPR008271">
    <property type="entry name" value="Ser/Thr_kinase_AS"/>
</dbReference>
<evidence type="ECO:0000256" key="3">
    <source>
        <dbReference type="ARBA" id="ARBA00022490"/>
    </source>
</evidence>
<dbReference type="GO" id="GO:0004674">
    <property type="term" value="F:protein serine/threonine kinase activity"/>
    <property type="evidence" value="ECO:0007669"/>
    <property type="project" value="UniProtKB-KW"/>
</dbReference>
<keyword evidence="7 13" id="KW-0418">Kinase</keyword>
<dbReference type="PROSITE" id="PS50011">
    <property type="entry name" value="PROTEIN_KINASE_DOM"/>
    <property type="match status" value="1"/>
</dbReference>
<dbReference type="Pfam" id="PF00786">
    <property type="entry name" value="PBD"/>
    <property type="match status" value="1"/>
</dbReference>
<evidence type="ECO:0000313" key="14">
    <source>
        <dbReference type="Proteomes" id="UP000559068"/>
    </source>
</evidence>
<feature type="region of interest" description="Disordered" evidence="10">
    <location>
        <begin position="1"/>
        <end position="79"/>
    </location>
</feature>
<dbReference type="PROSITE" id="PS50108">
    <property type="entry name" value="CRIB"/>
    <property type="match status" value="1"/>
</dbReference>